<evidence type="ECO:0000256" key="2">
    <source>
        <dbReference type="SAM" id="Phobius"/>
    </source>
</evidence>
<keyword evidence="4" id="KW-1185">Reference proteome</keyword>
<feature type="region of interest" description="Disordered" evidence="1">
    <location>
        <begin position="1"/>
        <end position="60"/>
    </location>
</feature>
<dbReference type="Proteomes" id="UP001515480">
    <property type="component" value="Unassembled WGS sequence"/>
</dbReference>
<feature type="compositionally biased region" description="Polar residues" evidence="1">
    <location>
        <begin position="1"/>
        <end position="22"/>
    </location>
</feature>
<feature type="transmembrane region" description="Helical" evidence="2">
    <location>
        <begin position="397"/>
        <end position="417"/>
    </location>
</feature>
<feature type="transmembrane region" description="Helical" evidence="2">
    <location>
        <begin position="362"/>
        <end position="385"/>
    </location>
</feature>
<sequence length="503" mass="55465">MSAEGITTTCLPTNPDLHTNPSDAGAADEPELDPPPAVAQLPPREPPSLKGSWNTLPTSDSAQDMLSELTQKGGGAETTWTTTNEAVRDLHRAITPGPQLKRAVTPEGCILPEAFRLHPEFGRASELAQPGGFRRAHILSDAVTNDAVPHAQGLYARTPLLTLLRTTGPRRFITSALHTLEDGTQIRFESRNYRRGRAPEIVSHPTSDTPPAASLRFCGFKPTSVPYWNSVCFLFGGVLFTLSSGAWMIPSVGGAEAAKGLAAMTVSYPYFVGSLFFLGGCYLSVVEVINANLQEEVMHLNPVGSVHRQQDLKFPRRRPGERADDLRPFQKLPDVSDEWTSNARKIDCFASLRWWGWQPQSVLYWAAIVQLFGAVSYFVACLYGLPGMLHSHEQEVVLVYVPSILGSLCFTISSRVYVAEVSHSFWSWLPERMSFGYSVAICNFIGSALFLIASACYLIQVEPWEEIEPWEYNVSEWGVRFLYALGSMSFVVGALVSFLETLN</sequence>
<dbReference type="AlphaFoldDB" id="A0AB34K1X4"/>
<keyword evidence="2" id="KW-0812">Transmembrane</keyword>
<keyword evidence="2" id="KW-0472">Membrane</keyword>
<comment type="caution">
    <text evidence="3">The sequence shown here is derived from an EMBL/GenBank/DDBJ whole genome shotgun (WGS) entry which is preliminary data.</text>
</comment>
<accession>A0AB34K1X4</accession>
<organism evidence="3 4">
    <name type="scientific">Prymnesium parvum</name>
    <name type="common">Toxic golden alga</name>
    <dbReference type="NCBI Taxonomy" id="97485"/>
    <lineage>
        <taxon>Eukaryota</taxon>
        <taxon>Haptista</taxon>
        <taxon>Haptophyta</taxon>
        <taxon>Prymnesiophyceae</taxon>
        <taxon>Prymnesiales</taxon>
        <taxon>Prymnesiaceae</taxon>
        <taxon>Prymnesium</taxon>
    </lineage>
</organism>
<protein>
    <recommendedName>
        <fullName evidence="5">YrhK domain-containing protein</fullName>
    </recommendedName>
</protein>
<feature type="compositionally biased region" description="Polar residues" evidence="1">
    <location>
        <begin position="51"/>
        <end position="60"/>
    </location>
</feature>
<evidence type="ECO:0000313" key="4">
    <source>
        <dbReference type="Proteomes" id="UP001515480"/>
    </source>
</evidence>
<keyword evidence="2" id="KW-1133">Transmembrane helix</keyword>
<evidence type="ECO:0000313" key="3">
    <source>
        <dbReference type="EMBL" id="KAL1527087.1"/>
    </source>
</evidence>
<proteinExistence type="predicted"/>
<feature type="transmembrane region" description="Helical" evidence="2">
    <location>
        <begin position="261"/>
        <end position="285"/>
    </location>
</feature>
<feature type="transmembrane region" description="Helical" evidence="2">
    <location>
        <begin position="437"/>
        <end position="459"/>
    </location>
</feature>
<evidence type="ECO:0008006" key="5">
    <source>
        <dbReference type="Google" id="ProtNLM"/>
    </source>
</evidence>
<feature type="transmembrane region" description="Helical" evidence="2">
    <location>
        <begin position="480"/>
        <end position="499"/>
    </location>
</feature>
<feature type="transmembrane region" description="Helical" evidence="2">
    <location>
        <begin position="227"/>
        <end position="249"/>
    </location>
</feature>
<reference evidence="3 4" key="1">
    <citation type="journal article" date="2024" name="Science">
        <title>Giant polyketide synthase enzymes in the biosynthesis of giant marine polyether toxins.</title>
        <authorList>
            <person name="Fallon T.R."/>
            <person name="Shende V.V."/>
            <person name="Wierzbicki I.H."/>
            <person name="Pendleton A.L."/>
            <person name="Watervoot N.F."/>
            <person name="Auber R.P."/>
            <person name="Gonzalez D.J."/>
            <person name="Wisecaver J.H."/>
            <person name="Moore B.S."/>
        </authorList>
    </citation>
    <scope>NUCLEOTIDE SEQUENCE [LARGE SCALE GENOMIC DNA]</scope>
    <source>
        <strain evidence="3 4">12B1</strain>
    </source>
</reference>
<gene>
    <name evidence="3" type="ORF">AB1Y20_015770</name>
</gene>
<dbReference type="EMBL" id="JBGBPQ010000003">
    <property type="protein sequence ID" value="KAL1527087.1"/>
    <property type="molecule type" value="Genomic_DNA"/>
</dbReference>
<name>A0AB34K1X4_PRYPA</name>
<evidence type="ECO:0000256" key="1">
    <source>
        <dbReference type="SAM" id="MobiDB-lite"/>
    </source>
</evidence>